<organism evidence="1">
    <name type="scientific">Proboscia inermis</name>
    <dbReference type="NCBI Taxonomy" id="420281"/>
    <lineage>
        <taxon>Eukaryota</taxon>
        <taxon>Sar</taxon>
        <taxon>Stramenopiles</taxon>
        <taxon>Ochrophyta</taxon>
        <taxon>Bacillariophyta</taxon>
        <taxon>Coscinodiscophyceae</taxon>
        <taxon>Rhizosoleniophycidae</taxon>
        <taxon>Rhizosoleniales</taxon>
        <taxon>Rhizosoleniaceae</taxon>
        <taxon>Proboscia</taxon>
    </lineage>
</organism>
<protein>
    <submittedName>
        <fullName evidence="1">Uncharacterized protein</fullName>
    </submittedName>
</protein>
<dbReference type="AlphaFoldDB" id="A0A7S0GIR2"/>
<name>A0A7S0GIR2_9STRA</name>
<gene>
    <name evidence="1" type="ORF">PINE0816_LOCUS22880</name>
</gene>
<sequence length="99" mass="10436">MGKAAAAESVTHGLALSVTKVVLCAQNIEAVQEKIATMNCASSVKTHPCENNGVIIPDYCALLCLNTECCFVDEYGNKNIAAGNITSCANDPNSRCRDI</sequence>
<dbReference type="EMBL" id="HBEL01049466">
    <property type="protein sequence ID" value="CAD8426715.1"/>
    <property type="molecule type" value="Transcribed_RNA"/>
</dbReference>
<reference evidence="1" key="1">
    <citation type="submission" date="2021-01" db="EMBL/GenBank/DDBJ databases">
        <authorList>
            <person name="Corre E."/>
            <person name="Pelletier E."/>
            <person name="Niang G."/>
            <person name="Scheremetjew M."/>
            <person name="Finn R."/>
            <person name="Kale V."/>
            <person name="Holt S."/>
            <person name="Cochrane G."/>
            <person name="Meng A."/>
            <person name="Brown T."/>
            <person name="Cohen L."/>
        </authorList>
    </citation>
    <scope>NUCLEOTIDE SEQUENCE</scope>
    <source>
        <strain evidence="1">CCAP1064/1</strain>
    </source>
</reference>
<proteinExistence type="predicted"/>
<evidence type="ECO:0000313" key="1">
    <source>
        <dbReference type="EMBL" id="CAD8426715.1"/>
    </source>
</evidence>
<accession>A0A7S0GIR2</accession>